<dbReference type="InterPro" id="IPR016186">
    <property type="entry name" value="C-type_lectin-like/link_sf"/>
</dbReference>
<dbReference type="SUPFAM" id="SSF56436">
    <property type="entry name" value="C-type lectin-like"/>
    <property type="match status" value="1"/>
</dbReference>
<dbReference type="Pfam" id="PF00059">
    <property type="entry name" value="Lectin_C"/>
    <property type="match status" value="1"/>
</dbReference>
<dbReference type="InterPro" id="IPR001304">
    <property type="entry name" value="C-type_lectin-like"/>
</dbReference>
<feature type="coiled-coil region" evidence="3">
    <location>
        <begin position="119"/>
        <end position="167"/>
    </location>
</feature>
<dbReference type="KEGG" id="caua:113054101"/>
<dbReference type="GeneID" id="113054101"/>
<name>A0A6P6KSE3_CARAU</name>
<dbReference type="InterPro" id="IPR050828">
    <property type="entry name" value="C-type_lectin/matrix_domain"/>
</dbReference>
<evidence type="ECO:0000256" key="1">
    <source>
        <dbReference type="ARBA" id="ARBA00004401"/>
    </source>
</evidence>
<evidence type="ECO:0000256" key="4">
    <source>
        <dbReference type="SAM" id="Phobius"/>
    </source>
</evidence>
<evidence type="ECO:0000313" key="6">
    <source>
        <dbReference type="Proteomes" id="UP000515129"/>
    </source>
</evidence>
<dbReference type="Gene3D" id="3.10.100.10">
    <property type="entry name" value="Mannose-Binding Protein A, subunit A"/>
    <property type="match status" value="1"/>
</dbReference>
<feature type="transmembrane region" description="Helical" evidence="4">
    <location>
        <begin position="71"/>
        <end position="94"/>
    </location>
</feature>
<reference evidence="7" key="1">
    <citation type="submission" date="2025-08" db="UniProtKB">
        <authorList>
            <consortium name="RefSeq"/>
        </authorList>
    </citation>
    <scope>IDENTIFICATION</scope>
    <source>
        <strain evidence="7">Wakin</strain>
        <tissue evidence="7">Muscle</tissue>
    </source>
</reference>
<keyword evidence="4" id="KW-0472">Membrane</keyword>
<proteinExistence type="predicted"/>
<dbReference type="PANTHER" id="PTHR45710:SF8">
    <property type="entry name" value="RERATING FAMILY MEMBER 4"/>
    <property type="match status" value="1"/>
</dbReference>
<evidence type="ECO:0000313" key="7">
    <source>
        <dbReference type="RefSeq" id="XP_026075203.1"/>
    </source>
</evidence>
<sequence length="300" mass="35323">MYNTERSEITHAIYDDAMTWTEERGERVEMMVDIYDCVDPASHRDLPSHTEKHHTLQHTGSVSVENRKHTAPVVCLCLLCFLLLTAVIVLCVCFTTERKQLLSHISNLTEEREQILIKYEQILNHNNNLTEEREQILTKYEQILNHNNNLTEEREQIKNKFDELQCGLYELDQLAENLKWIYYNFSFYYISSVWKSWSDSRRDCQQKGADLVIINSREEHEFLRKVVGSDTFWIGLEKSGEWKWTDGVTLANGYWSYGHPYSYGECAKMSSTGWKNYSCSYKGKWICERTICTYSKINPS</sequence>
<keyword evidence="4" id="KW-0812">Transmembrane</keyword>
<dbReference type="PANTHER" id="PTHR45710">
    <property type="entry name" value="C-TYPE LECTIN DOMAIN-CONTAINING PROTEIN 180"/>
    <property type="match status" value="1"/>
</dbReference>
<gene>
    <name evidence="7" type="primary">LOC113054101</name>
</gene>
<dbReference type="PROSITE" id="PS50041">
    <property type="entry name" value="C_TYPE_LECTIN_2"/>
    <property type="match status" value="1"/>
</dbReference>
<evidence type="ECO:0000259" key="5">
    <source>
        <dbReference type="PROSITE" id="PS50041"/>
    </source>
</evidence>
<keyword evidence="3" id="KW-0175">Coiled coil</keyword>
<dbReference type="Proteomes" id="UP000515129">
    <property type="component" value="Chromosome 35"/>
</dbReference>
<accession>A0A6P6KSE3</accession>
<comment type="subcellular location">
    <subcellularLocation>
        <location evidence="1">Cell membrane</location>
        <topology evidence="1">Single-pass type II membrane protein</topology>
    </subcellularLocation>
</comment>
<organism evidence="6 7">
    <name type="scientific">Carassius auratus</name>
    <name type="common">Goldfish</name>
    <dbReference type="NCBI Taxonomy" id="7957"/>
    <lineage>
        <taxon>Eukaryota</taxon>
        <taxon>Metazoa</taxon>
        <taxon>Chordata</taxon>
        <taxon>Craniata</taxon>
        <taxon>Vertebrata</taxon>
        <taxon>Euteleostomi</taxon>
        <taxon>Actinopterygii</taxon>
        <taxon>Neopterygii</taxon>
        <taxon>Teleostei</taxon>
        <taxon>Ostariophysi</taxon>
        <taxon>Cypriniformes</taxon>
        <taxon>Cyprinidae</taxon>
        <taxon>Cyprininae</taxon>
        <taxon>Carassius</taxon>
    </lineage>
</organism>
<keyword evidence="6" id="KW-1185">Reference proteome</keyword>
<evidence type="ECO:0000256" key="2">
    <source>
        <dbReference type="ARBA" id="ARBA00023157"/>
    </source>
</evidence>
<protein>
    <submittedName>
        <fullName evidence="7">C-type lectin domain family 17, member A-like isoform X1</fullName>
    </submittedName>
</protein>
<dbReference type="InterPro" id="IPR016187">
    <property type="entry name" value="CTDL_fold"/>
</dbReference>
<dbReference type="InterPro" id="IPR018378">
    <property type="entry name" value="C-type_lectin_CS"/>
</dbReference>
<dbReference type="AlphaFoldDB" id="A0A6P6KSE3"/>
<keyword evidence="4" id="KW-1133">Transmembrane helix</keyword>
<dbReference type="OrthoDB" id="6345871at2759"/>
<evidence type="ECO:0000256" key="3">
    <source>
        <dbReference type="SAM" id="Coils"/>
    </source>
</evidence>
<dbReference type="RefSeq" id="XP_026075203.1">
    <property type="nucleotide sequence ID" value="XM_026219418.1"/>
</dbReference>
<keyword evidence="2" id="KW-1015">Disulfide bond</keyword>
<dbReference type="SMART" id="SM00034">
    <property type="entry name" value="CLECT"/>
    <property type="match status" value="1"/>
</dbReference>
<dbReference type="PROSITE" id="PS00615">
    <property type="entry name" value="C_TYPE_LECTIN_1"/>
    <property type="match status" value="1"/>
</dbReference>
<feature type="domain" description="C-type lectin" evidence="5">
    <location>
        <begin position="183"/>
        <end position="288"/>
    </location>
</feature>
<dbReference type="GO" id="GO:0005886">
    <property type="term" value="C:plasma membrane"/>
    <property type="evidence" value="ECO:0007669"/>
    <property type="project" value="UniProtKB-SubCell"/>
</dbReference>